<feature type="region of interest" description="Disordered" evidence="1">
    <location>
        <begin position="55"/>
        <end position="78"/>
    </location>
</feature>
<evidence type="ECO:0000256" key="1">
    <source>
        <dbReference type="SAM" id="MobiDB-lite"/>
    </source>
</evidence>
<dbReference type="EMBL" id="VCAZ01000069">
    <property type="protein sequence ID" value="TSO67433.1"/>
    <property type="molecule type" value="Genomic_DNA"/>
</dbReference>
<sequence length="78" mass="8596">MTVSDSPSDMRKWVQVNVQELVQVCHRYSCCRTPDVCLAPFFCLQARPGVMVTGTEDIDVGEPDSESRKGGAVTSNME</sequence>
<keyword evidence="3" id="KW-1185">Reference proteome</keyword>
<dbReference type="AlphaFoldDB" id="A0A556UF98"/>
<organism evidence="2 3">
    <name type="scientific">Bagarius yarrelli</name>
    <name type="common">Goonch</name>
    <name type="synonym">Bagrus yarrelli</name>
    <dbReference type="NCBI Taxonomy" id="175774"/>
    <lineage>
        <taxon>Eukaryota</taxon>
        <taxon>Metazoa</taxon>
        <taxon>Chordata</taxon>
        <taxon>Craniata</taxon>
        <taxon>Vertebrata</taxon>
        <taxon>Euteleostomi</taxon>
        <taxon>Actinopterygii</taxon>
        <taxon>Neopterygii</taxon>
        <taxon>Teleostei</taxon>
        <taxon>Ostariophysi</taxon>
        <taxon>Siluriformes</taxon>
        <taxon>Sisoridae</taxon>
        <taxon>Sisorinae</taxon>
        <taxon>Bagarius</taxon>
    </lineage>
</organism>
<reference evidence="2 3" key="1">
    <citation type="journal article" date="2019" name="Genome Biol. Evol.">
        <title>Whole-Genome Sequencing of the Giant Devil Catfish, Bagarius yarrelli.</title>
        <authorList>
            <person name="Jiang W."/>
            <person name="Lv Y."/>
            <person name="Cheng L."/>
            <person name="Yang K."/>
            <person name="Chao B."/>
            <person name="Wang X."/>
            <person name="Li Y."/>
            <person name="Pan X."/>
            <person name="You X."/>
            <person name="Zhang Y."/>
            <person name="Yang J."/>
            <person name="Li J."/>
            <person name="Zhang X."/>
            <person name="Liu S."/>
            <person name="Sun C."/>
            <person name="Yang J."/>
            <person name="Shi Q."/>
        </authorList>
    </citation>
    <scope>NUCLEOTIDE SEQUENCE [LARGE SCALE GENOMIC DNA]</scope>
    <source>
        <strain evidence="2">JWS20170419001</strain>
        <tissue evidence="2">Muscle</tissue>
    </source>
</reference>
<protein>
    <submittedName>
        <fullName evidence="2">Uncharacterized protein</fullName>
    </submittedName>
</protein>
<evidence type="ECO:0000313" key="2">
    <source>
        <dbReference type="EMBL" id="TSO67433.1"/>
    </source>
</evidence>
<comment type="caution">
    <text evidence="2">The sequence shown here is derived from an EMBL/GenBank/DDBJ whole genome shotgun (WGS) entry which is preliminary data.</text>
</comment>
<name>A0A556UF98_BAGYA</name>
<gene>
    <name evidence="2" type="ORF">Baya_10160</name>
</gene>
<evidence type="ECO:0000313" key="3">
    <source>
        <dbReference type="Proteomes" id="UP000319801"/>
    </source>
</evidence>
<dbReference type="Proteomes" id="UP000319801">
    <property type="component" value="Unassembled WGS sequence"/>
</dbReference>
<proteinExistence type="predicted"/>
<accession>A0A556UF98</accession>